<evidence type="ECO:0000313" key="3">
    <source>
        <dbReference type="Proteomes" id="UP001519418"/>
    </source>
</evidence>
<name>A0ABS5QPP8_9LACO</name>
<evidence type="ECO:0000259" key="1">
    <source>
        <dbReference type="Pfam" id="PF13454"/>
    </source>
</evidence>
<dbReference type="RefSeq" id="WP_213819736.1">
    <property type="nucleotide sequence ID" value="NZ_JAAMFI010000002.1"/>
</dbReference>
<dbReference type="SUPFAM" id="SSF51905">
    <property type="entry name" value="FAD/NAD(P)-binding domain"/>
    <property type="match status" value="1"/>
</dbReference>
<dbReference type="EMBL" id="JAAMFI010000002">
    <property type="protein sequence ID" value="MBS9335136.1"/>
    <property type="molecule type" value="Genomic_DNA"/>
</dbReference>
<reference evidence="2 3" key="1">
    <citation type="submission" date="2020-02" db="EMBL/GenBank/DDBJ databases">
        <title>Fructobacillus sp. isolated from paper mulberry of Taiwan.</title>
        <authorList>
            <person name="Lin S.-T."/>
        </authorList>
    </citation>
    <scope>NUCLEOTIDE SEQUENCE [LARGE SCALE GENOMIC DNA]</scope>
    <source>
        <strain evidence="2 3">M1-10</strain>
    </source>
</reference>
<dbReference type="InterPro" id="IPR038732">
    <property type="entry name" value="HpyO/CreE_NAD-binding"/>
</dbReference>
<proteinExistence type="predicted"/>
<dbReference type="InterPro" id="IPR052189">
    <property type="entry name" value="L-asp_N-monooxygenase_NS-form"/>
</dbReference>
<keyword evidence="3" id="KW-1185">Reference proteome</keyword>
<dbReference type="PANTHER" id="PTHR40254:SF1">
    <property type="entry name" value="BLR0577 PROTEIN"/>
    <property type="match status" value="1"/>
</dbReference>
<dbReference type="PANTHER" id="PTHR40254">
    <property type="entry name" value="BLR0577 PROTEIN"/>
    <property type="match status" value="1"/>
</dbReference>
<accession>A0ABS5QPP8</accession>
<dbReference type="Pfam" id="PF13454">
    <property type="entry name" value="NAD_binding_9"/>
    <property type="match status" value="1"/>
</dbReference>
<organism evidence="2 3">
    <name type="scientific">Fructobacillus papyriferae</name>
    <dbReference type="NCBI Taxonomy" id="2713171"/>
    <lineage>
        <taxon>Bacteria</taxon>
        <taxon>Bacillati</taxon>
        <taxon>Bacillota</taxon>
        <taxon>Bacilli</taxon>
        <taxon>Lactobacillales</taxon>
        <taxon>Lactobacillaceae</taxon>
        <taxon>Fructobacillus</taxon>
    </lineage>
</organism>
<dbReference type="InterPro" id="IPR036188">
    <property type="entry name" value="FAD/NAD-bd_sf"/>
</dbReference>
<feature type="domain" description="FAD-dependent urate hydroxylase HpyO/Asp monooxygenase CreE-like FAD/NAD(P)-binding" evidence="1">
    <location>
        <begin position="4"/>
        <end position="183"/>
    </location>
</feature>
<gene>
    <name evidence="2" type="ORF">G6R27_03695</name>
</gene>
<evidence type="ECO:0000313" key="2">
    <source>
        <dbReference type="EMBL" id="MBS9335136.1"/>
    </source>
</evidence>
<comment type="caution">
    <text evidence="2">The sequence shown here is derived from an EMBL/GenBank/DDBJ whole genome shotgun (WGS) entry which is preliminary data.</text>
</comment>
<protein>
    <submittedName>
        <fullName evidence="2">FAD/NAD(P)-binding protein</fullName>
    </submittedName>
</protein>
<dbReference type="Proteomes" id="UP001519418">
    <property type="component" value="Unassembled WGS sequence"/>
</dbReference>
<sequence>MKIALIGAGPRNLAILGRLIFTINTKVHYEVDLFDPAPIGGRVWNPFLKNNHTFLMNSFANQVTLFDDYELFDHDVPISRPNLLTWAQTDAFDYLNDHPEYNSAYRNEVLALVSSNTFASRGLFGVYANWYYETIKAARPDNMTINFHQTEIVGMEKNPRRFTIHGKNGFEGKYDRVVLAPGHVDNQLNDKQSGLAQVGKKAGYTYYPASHPAENDFSHLDEHDHVLIEGLGLSFFDVLLSLTAGKGGTFITNQDGSLSYRRSGHEPTIVAGSFNGLPPRSKGINQKEASQLYQPRFFTLPKLKFIAEEHSGKVPFDSFMNLLKEELTFKFLFNQVQQAVLPDPSKKPEIIQALEDPDNWPNINDKFGLHLDTDIDWQELVYPALKWQDTENFDQQLEEHINADIHSAEVGNDWSPLTGSYDLLRDMRETVRKLYNENYFDADGYQKMLTTFRQFDNQLSAGPPLVRMRQLLALLEAGVLKIAGPGFTTQTDGKDFLASDHLGHHFTGNVLVEARLSTIDFRISRSPLIQSLVKQGLLRSNDRLKTASGRPLLSHSIKVDLNTLTVIDKMNRPVNGFFVSGIPLEGTRWFNTVIPRPYVNTLIFQESKRVVDGLLKRRSGTSKLRTKKD</sequence>